<dbReference type="InterPro" id="IPR011075">
    <property type="entry name" value="TetR_C"/>
</dbReference>
<dbReference type="EMBL" id="BANR01000019">
    <property type="protein sequence ID" value="GAC50087.1"/>
    <property type="molecule type" value="Genomic_DNA"/>
</dbReference>
<sequence>MESDVTTDGKVFGKGRPRDGAIDVAVLAAARELLVELGYARLTVAAVADRAGTTKTALYRRWSGKQDLVHDATFADMTALSAPTGHTDDDLVVMVARVRELFNSPVTRAALPGLVTDMAADPELHRRVIAGFAGVFAAFRERLVAAVADGEVRAGTDPDRVIEMMGGAAMLRALLFPAEPLDEDWGSEILAILEHGTLAD</sequence>
<dbReference type="PROSITE" id="PS50977">
    <property type="entry name" value="HTH_TETR_2"/>
    <property type="match status" value="1"/>
</dbReference>
<name>L7KQ61_9ACTN</name>
<dbReference type="AlphaFoldDB" id="L7KQ61"/>
<proteinExistence type="predicted"/>
<dbReference type="InterPro" id="IPR036271">
    <property type="entry name" value="Tet_transcr_reg_TetR-rel_C_sf"/>
</dbReference>
<dbReference type="InterPro" id="IPR009057">
    <property type="entry name" value="Homeodomain-like_sf"/>
</dbReference>
<comment type="caution">
    <text evidence="6">The sequence shown here is derived from an EMBL/GenBank/DDBJ whole genome shotgun (WGS) entry which is preliminary data.</text>
</comment>
<dbReference type="GO" id="GO:0000976">
    <property type="term" value="F:transcription cis-regulatory region binding"/>
    <property type="evidence" value="ECO:0007669"/>
    <property type="project" value="TreeGrafter"/>
</dbReference>
<dbReference type="GO" id="GO:0003700">
    <property type="term" value="F:DNA-binding transcription factor activity"/>
    <property type="evidence" value="ECO:0007669"/>
    <property type="project" value="TreeGrafter"/>
</dbReference>
<reference evidence="6 7" key="1">
    <citation type="submission" date="2012-12" db="EMBL/GenBank/DDBJ databases">
        <title>Whole genome shotgun sequence of Gordonia aichiensis NBRC 108223.</title>
        <authorList>
            <person name="Isaki-Nakamura S."/>
            <person name="Hosoyama A."/>
            <person name="Tsuchikane K."/>
            <person name="Ando Y."/>
            <person name="Baba S."/>
            <person name="Ohji S."/>
            <person name="Hamada M."/>
            <person name="Tamura T."/>
            <person name="Yamazoe A."/>
            <person name="Yamazaki S."/>
            <person name="Fujita N."/>
        </authorList>
    </citation>
    <scope>NUCLEOTIDE SEQUENCE [LARGE SCALE GENOMIC DNA]</scope>
    <source>
        <strain evidence="6 7">NBRC 108223</strain>
    </source>
</reference>
<gene>
    <name evidence="6" type="ORF">GOACH_19_00920</name>
</gene>
<dbReference type="Pfam" id="PF00440">
    <property type="entry name" value="TetR_N"/>
    <property type="match status" value="1"/>
</dbReference>
<organism evidence="6 7">
    <name type="scientific">Gordonia aichiensis NBRC 108223</name>
    <dbReference type="NCBI Taxonomy" id="1220583"/>
    <lineage>
        <taxon>Bacteria</taxon>
        <taxon>Bacillati</taxon>
        <taxon>Actinomycetota</taxon>
        <taxon>Actinomycetes</taxon>
        <taxon>Mycobacteriales</taxon>
        <taxon>Gordoniaceae</taxon>
        <taxon>Gordonia</taxon>
    </lineage>
</organism>
<dbReference type="Proteomes" id="UP000010988">
    <property type="component" value="Unassembled WGS sequence"/>
</dbReference>
<dbReference type="Pfam" id="PF16859">
    <property type="entry name" value="TetR_C_11"/>
    <property type="match status" value="1"/>
</dbReference>
<dbReference type="Gene3D" id="1.10.10.60">
    <property type="entry name" value="Homeodomain-like"/>
    <property type="match status" value="1"/>
</dbReference>
<dbReference type="InterPro" id="IPR050109">
    <property type="entry name" value="HTH-type_TetR-like_transc_reg"/>
</dbReference>
<dbReference type="eggNOG" id="COG1309">
    <property type="taxonomic scope" value="Bacteria"/>
</dbReference>
<feature type="domain" description="HTH tetR-type" evidence="5">
    <location>
        <begin position="20"/>
        <end position="80"/>
    </location>
</feature>
<keyword evidence="3" id="KW-0804">Transcription</keyword>
<dbReference type="OrthoDB" id="9796019at2"/>
<dbReference type="SUPFAM" id="SSF46689">
    <property type="entry name" value="Homeodomain-like"/>
    <property type="match status" value="1"/>
</dbReference>
<evidence type="ECO:0000256" key="3">
    <source>
        <dbReference type="ARBA" id="ARBA00023163"/>
    </source>
</evidence>
<evidence type="ECO:0000256" key="1">
    <source>
        <dbReference type="ARBA" id="ARBA00023015"/>
    </source>
</evidence>
<dbReference type="Gene3D" id="1.10.357.10">
    <property type="entry name" value="Tetracycline Repressor, domain 2"/>
    <property type="match status" value="1"/>
</dbReference>
<dbReference type="RefSeq" id="WP_005177338.1">
    <property type="nucleotide sequence ID" value="NZ_BANR01000019.1"/>
</dbReference>
<evidence type="ECO:0000256" key="4">
    <source>
        <dbReference type="PROSITE-ProRule" id="PRU00335"/>
    </source>
</evidence>
<dbReference type="PANTHER" id="PTHR30055">
    <property type="entry name" value="HTH-TYPE TRANSCRIPTIONAL REGULATOR RUTR"/>
    <property type="match status" value="1"/>
</dbReference>
<evidence type="ECO:0000256" key="2">
    <source>
        <dbReference type="ARBA" id="ARBA00023125"/>
    </source>
</evidence>
<dbReference type="STRING" id="1220583.GOACH_19_00920"/>
<keyword evidence="2 4" id="KW-0238">DNA-binding</keyword>
<dbReference type="PANTHER" id="PTHR30055:SF230">
    <property type="entry name" value="TRANSCRIPTIONAL REGULATORY PROTEIN (PROBABLY TETR-FAMILY)-RELATED"/>
    <property type="match status" value="1"/>
</dbReference>
<evidence type="ECO:0000313" key="6">
    <source>
        <dbReference type="EMBL" id="GAC50087.1"/>
    </source>
</evidence>
<dbReference type="InterPro" id="IPR001647">
    <property type="entry name" value="HTH_TetR"/>
</dbReference>
<accession>L7KQ61</accession>
<feature type="DNA-binding region" description="H-T-H motif" evidence="4">
    <location>
        <begin position="43"/>
        <end position="62"/>
    </location>
</feature>
<dbReference type="SUPFAM" id="SSF48498">
    <property type="entry name" value="Tetracyclin repressor-like, C-terminal domain"/>
    <property type="match status" value="1"/>
</dbReference>
<keyword evidence="7" id="KW-1185">Reference proteome</keyword>
<evidence type="ECO:0000259" key="5">
    <source>
        <dbReference type="PROSITE" id="PS50977"/>
    </source>
</evidence>
<evidence type="ECO:0000313" key="7">
    <source>
        <dbReference type="Proteomes" id="UP000010988"/>
    </source>
</evidence>
<protein>
    <submittedName>
        <fullName evidence="6">Putative TetR family transcriptional regulator</fullName>
    </submittedName>
</protein>
<dbReference type="PRINTS" id="PR00455">
    <property type="entry name" value="HTHTETR"/>
</dbReference>
<keyword evidence="1" id="KW-0805">Transcription regulation</keyword>